<dbReference type="Pfam" id="PF01687">
    <property type="entry name" value="Flavokinase"/>
    <property type="match status" value="1"/>
</dbReference>
<dbReference type="CDD" id="cd22249">
    <property type="entry name" value="UDM1_RNF168_RNF169-like"/>
    <property type="match status" value="1"/>
</dbReference>
<keyword evidence="5 15" id="KW-0288">FMN</keyword>
<evidence type="ECO:0000256" key="2">
    <source>
        <dbReference type="ARBA" id="ARBA00004726"/>
    </source>
</evidence>
<dbReference type="PANTHER" id="PTHR22749:SF6">
    <property type="entry name" value="RIBOFLAVIN KINASE"/>
    <property type="match status" value="1"/>
</dbReference>
<sequence length="317" mass="35916">MEIIQVQDVPPENTEPIILCIGKFDGVHIGHQAIMRHANLLKQKDVSLAVMTFYPHPRWALQQDERYKQCITPRQEKYKQLERQGVSKVYEINFTKEYAETSPETFVHQHLSVLNIKGIVVGEGFNFGKGRKSDTDLLTKLCKDIGVPVTVAPLVKVNKQKISSTDIRASIHKGKFDKVNLLLDRNYRIHGSVIHGDALGRQLGFPTANLEVLGDYELPGSGVYLGIVELNNEDGQADENWYALINAGYRPTVNGKGYLIEAYLMDYTGDLYGKSLAVSFVRKMREEENFASKEELIEQMKKDEAEARQMLNLTDSR</sequence>
<dbReference type="GO" id="GO:0008531">
    <property type="term" value="F:riboflavin kinase activity"/>
    <property type="evidence" value="ECO:0007669"/>
    <property type="project" value="UniProtKB-UniRule"/>
</dbReference>
<dbReference type="InterPro" id="IPR023465">
    <property type="entry name" value="Riboflavin_kinase_dom_sf"/>
</dbReference>
<keyword evidence="6 15" id="KW-0808">Transferase</keyword>
<dbReference type="Proteomes" id="UP000198694">
    <property type="component" value="Unassembled WGS sequence"/>
</dbReference>
<comment type="pathway">
    <text evidence="2 15">Cofactor biosynthesis; FAD biosynthesis; FAD from FMN: step 1/1.</text>
</comment>
<keyword evidence="4 15" id="KW-0285">Flavoprotein</keyword>
<keyword evidence="10 15" id="KW-0274">FAD</keyword>
<keyword evidence="11 15" id="KW-0067">ATP-binding</keyword>
<evidence type="ECO:0000256" key="7">
    <source>
        <dbReference type="ARBA" id="ARBA00022695"/>
    </source>
</evidence>
<dbReference type="STRING" id="407036.SAMN05216243_1105"/>
<dbReference type="SUPFAM" id="SSF52374">
    <property type="entry name" value="Nucleotidylyl transferase"/>
    <property type="match status" value="1"/>
</dbReference>
<proteinExistence type="inferred from homology"/>
<dbReference type="AlphaFoldDB" id="A0A1G8X1Q8"/>
<evidence type="ECO:0000313" key="18">
    <source>
        <dbReference type="EMBL" id="SDJ84374.1"/>
    </source>
</evidence>
<dbReference type="GO" id="GO:0009231">
    <property type="term" value="P:riboflavin biosynthetic process"/>
    <property type="evidence" value="ECO:0007669"/>
    <property type="project" value="InterPro"/>
</dbReference>
<evidence type="ECO:0000256" key="16">
    <source>
        <dbReference type="SAM" id="Coils"/>
    </source>
</evidence>
<accession>A0A1G8X1Q8</accession>
<evidence type="ECO:0000256" key="3">
    <source>
        <dbReference type="ARBA" id="ARBA00005201"/>
    </source>
</evidence>
<dbReference type="PANTHER" id="PTHR22749">
    <property type="entry name" value="RIBOFLAVIN KINASE/FMN ADENYLYLTRANSFERASE"/>
    <property type="match status" value="1"/>
</dbReference>
<evidence type="ECO:0000313" key="19">
    <source>
        <dbReference type="Proteomes" id="UP000198694"/>
    </source>
</evidence>
<keyword evidence="7 15" id="KW-0548">Nucleotidyltransferase</keyword>
<dbReference type="GO" id="GO:0005524">
    <property type="term" value="F:ATP binding"/>
    <property type="evidence" value="ECO:0007669"/>
    <property type="project" value="UniProtKB-UniRule"/>
</dbReference>
<dbReference type="FunFam" id="3.40.50.620:FF:000021">
    <property type="entry name" value="Riboflavin biosynthesis protein"/>
    <property type="match status" value="1"/>
</dbReference>
<gene>
    <name evidence="18" type="ORF">SAMN05216243_1105</name>
</gene>
<dbReference type="UniPathway" id="UPA00277">
    <property type="reaction ID" value="UER00407"/>
</dbReference>
<dbReference type="OrthoDB" id="9803667at2"/>
<dbReference type="InterPro" id="IPR023468">
    <property type="entry name" value="Riboflavin_kinase"/>
</dbReference>
<dbReference type="InterPro" id="IPR014729">
    <property type="entry name" value="Rossmann-like_a/b/a_fold"/>
</dbReference>
<dbReference type="Gene3D" id="3.40.50.620">
    <property type="entry name" value="HUPs"/>
    <property type="match status" value="1"/>
</dbReference>
<dbReference type="NCBIfam" id="NF004162">
    <property type="entry name" value="PRK05627.1-5"/>
    <property type="match status" value="1"/>
</dbReference>
<evidence type="ECO:0000256" key="9">
    <source>
        <dbReference type="ARBA" id="ARBA00022777"/>
    </source>
</evidence>
<evidence type="ECO:0000256" key="5">
    <source>
        <dbReference type="ARBA" id="ARBA00022643"/>
    </source>
</evidence>
<evidence type="ECO:0000256" key="6">
    <source>
        <dbReference type="ARBA" id="ARBA00022679"/>
    </source>
</evidence>
<dbReference type="InterPro" id="IPR015864">
    <property type="entry name" value="FAD_synthase"/>
</dbReference>
<dbReference type="UniPathway" id="UPA00276">
    <property type="reaction ID" value="UER00406"/>
</dbReference>
<dbReference type="GO" id="GO:0006747">
    <property type="term" value="P:FAD biosynthetic process"/>
    <property type="evidence" value="ECO:0007669"/>
    <property type="project" value="UniProtKB-UniRule"/>
</dbReference>
<dbReference type="Pfam" id="PF06574">
    <property type="entry name" value="FAD_syn"/>
    <property type="match status" value="1"/>
</dbReference>
<reference evidence="18 19" key="1">
    <citation type="submission" date="2016-10" db="EMBL/GenBank/DDBJ databases">
        <authorList>
            <person name="de Groot N.N."/>
        </authorList>
    </citation>
    <scope>NUCLEOTIDE SEQUENCE [LARGE SCALE GENOMIC DNA]</scope>
    <source>
        <strain evidence="18 19">CGMCC 1.6502</strain>
    </source>
</reference>
<comment type="pathway">
    <text evidence="3 15">Cofactor biosynthesis; FMN biosynthesis; FMN from riboflavin (ATP route): step 1/1.</text>
</comment>
<comment type="catalytic activity">
    <reaction evidence="14 15">
        <text>FMN + ATP + H(+) = FAD + diphosphate</text>
        <dbReference type="Rhea" id="RHEA:17237"/>
        <dbReference type="ChEBI" id="CHEBI:15378"/>
        <dbReference type="ChEBI" id="CHEBI:30616"/>
        <dbReference type="ChEBI" id="CHEBI:33019"/>
        <dbReference type="ChEBI" id="CHEBI:57692"/>
        <dbReference type="ChEBI" id="CHEBI:58210"/>
        <dbReference type="EC" id="2.7.7.2"/>
    </reaction>
</comment>
<evidence type="ECO:0000256" key="10">
    <source>
        <dbReference type="ARBA" id="ARBA00022827"/>
    </source>
</evidence>
<dbReference type="RefSeq" id="WP_093211783.1">
    <property type="nucleotide sequence ID" value="NZ_FNFL01000001.1"/>
</dbReference>
<dbReference type="GO" id="GO:0009398">
    <property type="term" value="P:FMN biosynthetic process"/>
    <property type="evidence" value="ECO:0007669"/>
    <property type="project" value="UniProtKB-UniRule"/>
</dbReference>
<evidence type="ECO:0000256" key="15">
    <source>
        <dbReference type="PIRNR" id="PIRNR004491"/>
    </source>
</evidence>
<feature type="coiled-coil region" evidence="16">
    <location>
        <begin position="283"/>
        <end position="313"/>
    </location>
</feature>
<evidence type="ECO:0000256" key="14">
    <source>
        <dbReference type="ARBA" id="ARBA00049494"/>
    </source>
</evidence>
<dbReference type="CDD" id="cd02064">
    <property type="entry name" value="FAD_synthetase_N"/>
    <property type="match status" value="1"/>
</dbReference>
<evidence type="ECO:0000256" key="4">
    <source>
        <dbReference type="ARBA" id="ARBA00022630"/>
    </source>
</evidence>
<keyword evidence="9 15" id="KW-0418">Kinase</keyword>
<dbReference type="EC" id="2.7.1.26" evidence="15"/>
<dbReference type="GO" id="GO:0003919">
    <property type="term" value="F:FMN adenylyltransferase activity"/>
    <property type="evidence" value="ECO:0007669"/>
    <property type="project" value="UniProtKB-UniRule"/>
</dbReference>
<keyword evidence="16" id="KW-0175">Coiled coil</keyword>
<dbReference type="InterPro" id="IPR015865">
    <property type="entry name" value="Riboflavin_kinase_bac/euk"/>
</dbReference>
<comment type="similarity">
    <text evidence="15">Belongs to the ribF family.</text>
</comment>
<organism evidence="18 19">
    <name type="scientific">Sediminibacillus albus</name>
    <dbReference type="NCBI Taxonomy" id="407036"/>
    <lineage>
        <taxon>Bacteria</taxon>
        <taxon>Bacillati</taxon>
        <taxon>Bacillota</taxon>
        <taxon>Bacilli</taxon>
        <taxon>Bacillales</taxon>
        <taxon>Bacillaceae</taxon>
        <taxon>Sediminibacillus</taxon>
    </lineage>
</organism>
<evidence type="ECO:0000256" key="1">
    <source>
        <dbReference type="ARBA" id="ARBA00002121"/>
    </source>
</evidence>
<evidence type="ECO:0000256" key="11">
    <source>
        <dbReference type="ARBA" id="ARBA00022840"/>
    </source>
</evidence>
<evidence type="ECO:0000256" key="12">
    <source>
        <dbReference type="ARBA" id="ARBA00023268"/>
    </source>
</evidence>
<evidence type="ECO:0000256" key="13">
    <source>
        <dbReference type="ARBA" id="ARBA00047880"/>
    </source>
</evidence>
<name>A0A1G8X1Q8_9BACI</name>
<evidence type="ECO:0000256" key="8">
    <source>
        <dbReference type="ARBA" id="ARBA00022741"/>
    </source>
</evidence>
<keyword evidence="8 15" id="KW-0547">Nucleotide-binding</keyword>
<protein>
    <recommendedName>
        <fullName evidence="15">Riboflavin biosynthesis protein</fullName>
    </recommendedName>
    <domain>
        <recommendedName>
            <fullName evidence="15">Riboflavin kinase</fullName>
            <ecNumber evidence="15">2.7.1.26</ecNumber>
        </recommendedName>
        <alternativeName>
            <fullName evidence="15">Flavokinase</fullName>
        </alternativeName>
    </domain>
    <domain>
        <recommendedName>
            <fullName evidence="15">FMN adenylyltransferase</fullName>
            <ecNumber evidence="15">2.7.7.2</ecNumber>
        </recommendedName>
        <alternativeName>
            <fullName evidence="15">FAD pyrophosphorylase</fullName>
        </alternativeName>
        <alternativeName>
            <fullName evidence="15">FAD synthase</fullName>
        </alternativeName>
    </domain>
</protein>
<dbReference type="FunFam" id="2.40.30.30:FF:000003">
    <property type="entry name" value="Riboflavin biosynthesis protein"/>
    <property type="match status" value="1"/>
</dbReference>
<dbReference type="NCBIfam" id="TIGR00083">
    <property type="entry name" value="ribF"/>
    <property type="match status" value="1"/>
</dbReference>
<dbReference type="PIRSF" id="PIRSF004491">
    <property type="entry name" value="FAD_Synth"/>
    <property type="match status" value="1"/>
</dbReference>
<evidence type="ECO:0000259" key="17">
    <source>
        <dbReference type="SMART" id="SM00904"/>
    </source>
</evidence>
<dbReference type="EMBL" id="FNFL01000001">
    <property type="protein sequence ID" value="SDJ84374.1"/>
    <property type="molecule type" value="Genomic_DNA"/>
</dbReference>
<keyword evidence="19" id="KW-1185">Reference proteome</keyword>
<dbReference type="SMART" id="SM00904">
    <property type="entry name" value="Flavokinase"/>
    <property type="match status" value="1"/>
</dbReference>
<dbReference type="EC" id="2.7.7.2" evidence="15"/>
<dbReference type="SUPFAM" id="SSF82114">
    <property type="entry name" value="Riboflavin kinase-like"/>
    <property type="match status" value="1"/>
</dbReference>
<comment type="function">
    <text evidence="1">Catalyzes the phosphorylation of riboflavin to FMN followed by the adenylation of FMN to FAD.</text>
</comment>
<dbReference type="InterPro" id="IPR002606">
    <property type="entry name" value="Riboflavin_kinase_bac"/>
</dbReference>
<dbReference type="NCBIfam" id="NF004160">
    <property type="entry name" value="PRK05627.1-3"/>
    <property type="match status" value="1"/>
</dbReference>
<keyword evidence="12" id="KW-0511">Multifunctional enzyme</keyword>
<feature type="domain" description="Riboflavin kinase" evidence="17">
    <location>
        <begin position="182"/>
        <end position="312"/>
    </location>
</feature>
<comment type="catalytic activity">
    <reaction evidence="13 15">
        <text>riboflavin + ATP = FMN + ADP + H(+)</text>
        <dbReference type="Rhea" id="RHEA:14357"/>
        <dbReference type="ChEBI" id="CHEBI:15378"/>
        <dbReference type="ChEBI" id="CHEBI:30616"/>
        <dbReference type="ChEBI" id="CHEBI:57986"/>
        <dbReference type="ChEBI" id="CHEBI:58210"/>
        <dbReference type="ChEBI" id="CHEBI:456216"/>
        <dbReference type="EC" id="2.7.1.26"/>
    </reaction>
</comment>
<dbReference type="Gene3D" id="2.40.30.30">
    <property type="entry name" value="Riboflavin kinase-like"/>
    <property type="match status" value="1"/>
</dbReference>